<evidence type="ECO:0000256" key="3">
    <source>
        <dbReference type="ARBA" id="ARBA00022741"/>
    </source>
</evidence>
<keyword evidence="4 6" id="KW-0067">ATP-binding</keyword>
<evidence type="ECO:0000313" key="9">
    <source>
        <dbReference type="Proteomes" id="UP000239899"/>
    </source>
</evidence>
<comment type="similarity">
    <text evidence="1">Belongs to the AAA ATPase family. PCH2 subfamily.</text>
</comment>
<dbReference type="SUPFAM" id="SSF52540">
    <property type="entry name" value="P-loop containing nucleoside triphosphate hydrolases"/>
    <property type="match status" value="1"/>
</dbReference>
<dbReference type="PANTHER" id="PTHR45991:SF1">
    <property type="entry name" value="PACHYTENE CHECKPOINT PROTEIN 2 HOMOLOG"/>
    <property type="match status" value="1"/>
</dbReference>
<comment type="caution">
    <text evidence="8">The sequence shown here is derived from an EMBL/GenBank/DDBJ whole genome shotgun (WGS) entry which is preliminary data.</text>
</comment>
<dbReference type="InterPro" id="IPR003959">
    <property type="entry name" value="ATPase_AAA_core"/>
</dbReference>
<dbReference type="CDD" id="cd19508">
    <property type="entry name" value="RecA-like_Pch2-like"/>
    <property type="match status" value="1"/>
</dbReference>
<evidence type="ECO:0000256" key="4">
    <source>
        <dbReference type="ARBA" id="ARBA00022840"/>
    </source>
</evidence>
<dbReference type="SMART" id="SM00382">
    <property type="entry name" value="AAA"/>
    <property type="match status" value="1"/>
</dbReference>
<evidence type="ECO:0000256" key="1">
    <source>
        <dbReference type="ARBA" id="ARBA00007271"/>
    </source>
</evidence>
<dbReference type="PROSITE" id="PS00674">
    <property type="entry name" value="AAA"/>
    <property type="match status" value="1"/>
</dbReference>
<dbReference type="GO" id="GO:0007131">
    <property type="term" value="P:reciprocal meiotic recombination"/>
    <property type="evidence" value="ECO:0007669"/>
    <property type="project" value="TreeGrafter"/>
</dbReference>
<dbReference type="Pfam" id="PF00004">
    <property type="entry name" value="AAA"/>
    <property type="match status" value="1"/>
</dbReference>
<evidence type="ECO:0000313" key="8">
    <source>
        <dbReference type="EMBL" id="PRW58109.1"/>
    </source>
</evidence>
<evidence type="ECO:0000256" key="5">
    <source>
        <dbReference type="ARBA" id="ARBA00023254"/>
    </source>
</evidence>
<dbReference type="PANTHER" id="PTHR45991">
    <property type="entry name" value="PACHYTENE CHECKPOINT PROTEIN 2"/>
    <property type="match status" value="1"/>
</dbReference>
<dbReference type="GO" id="GO:0016887">
    <property type="term" value="F:ATP hydrolysis activity"/>
    <property type="evidence" value="ECO:0007669"/>
    <property type="project" value="InterPro"/>
</dbReference>
<keyword evidence="5" id="KW-0469">Meiosis</keyword>
<dbReference type="InterPro" id="IPR027417">
    <property type="entry name" value="P-loop_NTPase"/>
</dbReference>
<dbReference type="Proteomes" id="UP000239899">
    <property type="component" value="Unassembled WGS sequence"/>
</dbReference>
<protein>
    <recommendedName>
        <fullName evidence="2">Pachytene checkpoint protein 2 homolog</fullName>
    </recommendedName>
</protein>
<dbReference type="AlphaFoldDB" id="A0A2P6TVL8"/>
<organism evidence="8 9">
    <name type="scientific">Chlorella sorokiniana</name>
    <name type="common">Freshwater green alga</name>
    <dbReference type="NCBI Taxonomy" id="3076"/>
    <lineage>
        <taxon>Eukaryota</taxon>
        <taxon>Viridiplantae</taxon>
        <taxon>Chlorophyta</taxon>
        <taxon>core chlorophytes</taxon>
        <taxon>Trebouxiophyceae</taxon>
        <taxon>Chlorellales</taxon>
        <taxon>Chlorellaceae</taxon>
        <taxon>Chlorella clade</taxon>
        <taxon>Chlorella</taxon>
    </lineage>
</organism>
<dbReference type="FunFam" id="3.40.50.300:FF:000680">
    <property type="entry name" value="pachytene checkpoint protein 2 homolog"/>
    <property type="match status" value="1"/>
</dbReference>
<dbReference type="GO" id="GO:0005694">
    <property type="term" value="C:chromosome"/>
    <property type="evidence" value="ECO:0007669"/>
    <property type="project" value="TreeGrafter"/>
</dbReference>
<dbReference type="InterPro" id="IPR003593">
    <property type="entry name" value="AAA+_ATPase"/>
</dbReference>
<evidence type="ECO:0000256" key="2">
    <source>
        <dbReference type="ARBA" id="ARBA00022364"/>
    </source>
</evidence>
<proteinExistence type="inferred from homology"/>
<dbReference type="GO" id="GO:0051598">
    <property type="term" value="P:meiotic recombination checkpoint signaling"/>
    <property type="evidence" value="ECO:0007669"/>
    <property type="project" value="TreeGrafter"/>
</dbReference>
<dbReference type="InterPro" id="IPR003960">
    <property type="entry name" value="ATPase_AAA_CS"/>
</dbReference>
<dbReference type="GO" id="GO:0005524">
    <property type="term" value="F:ATP binding"/>
    <property type="evidence" value="ECO:0007669"/>
    <property type="project" value="UniProtKB-KW"/>
</dbReference>
<dbReference type="GO" id="GO:0005634">
    <property type="term" value="C:nucleus"/>
    <property type="evidence" value="ECO:0007669"/>
    <property type="project" value="TreeGrafter"/>
</dbReference>
<dbReference type="EMBL" id="LHPG02000005">
    <property type="protein sequence ID" value="PRW58109.1"/>
    <property type="molecule type" value="Genomic_DNA"/>
</dbReference>
<dbReference type="STRING" id="3076.A0A2P6TVL8"/>
<evidence type="ECO:0000256" key="6">
    <source>
        <dbReference type="RuleBase" id="RU003651"/>
    </source>
</evidence>
<dbReference type="Gene3D" id="3.40.50.300">
    <property type="entry name" value="P-loop containing nucleotide triphosphate hydrolases"/>
    <property type="match status" value="1"/>
</dbReference>
<reference evidence="8 9" key="1">
    <citation type="journal article" date="2018" name="Plant J.">
        <title>Genome sequences of Chlorella sorokiniana UTEX 1602 and Micractinium conductrix SAG 241.80: implications to maltose excretion by a green alga.</title>
        <authorList>
            <person name="Arriola M.B."/>
            <person name="Velmurugan N."/>
            <person name="Zhang Y."/>
            <person name="Plunkett M.H."/>
            <person name="Hondzo H."/>
            <person name="Barney B.M."/>
        </authorList>
    </citation>
    <scope>NUCLEOTIDE SEQUENCE [LARGE SCALE GENOMIC DNA]</scope>
    <source>
        <strain evidence="9">UTEX 1602</strain>
    </source>
</reference>
<dbReference type="InterPro" id="IPR058249">
    <property type="entry name" value="Pch2_C"/>
</dbReference>
<gene>
    <name evidence="8" type="ORF">C2E21_2866</name>
</gene>
<accession>A0A2P6TVL8</accession>
<dbReference type="Pfam" id="PF23563">
    <property type="entry name" value="TRIP13_N"/>
    <property type="match status" value="1"/>
</dbReference>
<sequence length="479" mass="50746">MTVALPGAPPGEDKAVLNVEVCLRPDSAAELGAVRAAALQFITSLSSVRYAEGPLHPPPGQHPLLDAHVQSIRVVDLAPGRIPPGRLLLQWDVAWQVCVFALDSEGAADDDEGEDGTPAYREWVLPAAEFHGSWETLYYESEIKQRLLRYATSALLFSESRVNPQLISWNRVVLLHGPPGTGKTSLCQALAQKLTIRLGDKYPQGGVLVEVNAHSLFSKWFSESGKLVSRLFAKIQEVVDEPDTLVFVLIDEVESLTAARKGAVAGSEPADAIRAVNALLTRLDQLKAAPNVMVLTTSNITEAIDLAFVDRADIKAYIGNPNEQARYEILRGCIAELATAGIITDSHPLLSHPEAACLAEEPLAAAAGEAAAGEAAAYAAAEAAADGGSPGEAGAGGSCCMEEETESLQAQYLSRCLLEVARAADGFSGRTLRKLPFLAHASHDFPGGRCSCLQYVSALLAAVQAERADRATLSSGGHT</sequence>
<feature type="domain" description="AAA+ ATPase" evidence="7">
    <location>
        <begin position="169"/>
        <end position="322"/>
    </location>
</feature>
<name>A0A2P6TVL8_CHLSO</name>
<keyword evidence="3 6" id="KW-0547">Nucleotide-binding</keyword>
<dbReference type="OrthoDB" id="10042665at2759"/>
<dbReference type="InterPro" id="IPR044539">
    <property type="entry name" value="Pch2-like"/>
</dbReference>
<keyword evidence="9" id="KW-1185">Reference proteome</keyword>
<evidence type="ECO:0000259" key="7">
    <source>
        <dbReference type="SMART" id="SM00382"/>
    </source>
</evidence>
<dbReference type="Pfam" id="PF23242">
    <property type="entry name" value="AAA_lid_TRIP13_C"/>
    <property type="match status" value="1"/>
</dbReference>